<organism evidence="3 4">
    <name type="scientific">Desulfocucumis palustris</name>
    <dbReference type="NCBI Taxonomy" id="1898651"/>
    <lineage>
        <taxon>Bacteria</taxon>
        <taxon>Bacillati</taxon>
        <taxon>Bacillota</taxon>
        <taxon>Clostridia</taxon>
        <taxon>Eubacteriales</taxon>
        <taxon>Desulfocucumaceae</taxon>
        <taxon>Desulfocucumis</taxon>
    </lineage>
</organism>
<keyword evidence="4" id="KW-1185">Reference proteome</keyword>
<evidence type="ECO:0000259" key="2">
    <source>
        <dbReference type="PROSITE" id="PS50943"/>
    </source>
</evidence>
<sequence>MVKRKNGGANSTGYLTYEPDYAVPPGETLLETIEKMGMTQSELAERTGRPKKTINEIIKGKAAITSETARQLERVLGIPANFWNNLEQNYREKLAEIEERKRLQLQVEWLNEIPLKAMIKHGWVKSCSDIIEQLQEVLNYFGVATVEAWKEVWKKVFDNRQLAFRKSNVFESESGAIAAWIRKGQIDSQNIKCNSFNSTAFKRSLQEIRSITNEPPEIFINQMRKICAEAGVAVVFVPELPKSRVCGAAYWVNPDKAVIQLSLRYKTNDHLWFTFFHEAGHVLQNQKREVFLEFTGKLAEEEKANRFASEALIPSSEYKDFVNKGSFSAISVERFAKHLGIAPGIIVGRLQHDKHLPYSHLNNLKIYFKWAEEA</sequence>
<dbReference type="OrthoDB" id="9796786at2"/>
<gene>
    <name evidence="3" type="ORF">DCCM_3569</name>
</gene>
<comment type="similarity">
    <text evidence="1">Belongs to the short-chain fatty acyl-CoA assimilation regulator (ScfR) family.</text>
</comment>
<evidence type="ECO:0000256" key="1">
    <source>
        <dbReference type="ARBA" id="ARBA00007227"/>
    </source>
</evidence>
<accession>A0A2L2XKK4</accession>
<dbReference type="NCBIfam" id="TIGR02607">
    <property type="entry name" value="antidote_HigA"/>
    <property type="match status" value="1"/>
</dbReference>
<dbReference type="InterPro" id="IPR052345">
    <property type="entry name" value="Rad_response_metalloprotease"/>
</dbReference>
<dbReference type="Gene3D" id="1.10.10.2910">
    <property type="match status" value="1"/>
</dbReference>
<dbReference type="CDD" id="cd00093">
    <property type="entry name" value="HTH_XRE"/>
    <property type="match status" value="1"/>
</dbReference>
<feature type="domain" description="HTH cro/C1-type" evidence="2">
    <location>
        <begin position="29"/>
        <end position="83"/>
    </location>
</feature>
<dbReference type="PANTHER" id="PTHR43236">
    <property type="entry name" value="ANTITOXIN HIGA1"/>
    <property type="match status" value="1"/>
</dbReference>
<dbReference type="InterPro" id="IPR001387">
    <property type="entry name" value="Cro/C1-type_HTH"/>
</dbReference>
<dbReference type="Pfam" id="PF01381">
    <property type="entry name" value="HTH_3"/>
    <property type="match status" value="1"/>
</dbReference>
<dbReference type="SMART" id="SM00530">
    <property type="entry name" value="HTH_XRE"/>
    <property type="match status" value="1"/>
</dbReference>
<dbReference type="EMBL" id="BFAV01000141">
    <property type="protein sequence ID" value="GBF34451.1"/>
    <property type="molecule type" value="Genomic_DNA"/>
</dbReference>
<dbReference type="InterPro" id="IPR013430">
    <property type="entry name" value="Toxin_antidote_HigA"/>
</dbReference>
<dbReference type="PROSITE" id="PS50943">
    <property type="entry name" value="HTH_CROC1"/>
    <property type="match status" value="1"/>
</dbReference>
<dbReference type="RefSeq" id="WP_104372707.1">
    <property type="nucleotide sequence ID" value="NZ_BFAV01000141.1"/>
</dbReference>
<name>A0A2L2XKK4_9FIRM</name>
<dbReference type="GO" id="GO:0003677">
    <property type="term" value="F:DNA binding"/>
    <property type="evidence" value="ECO:0007669"/>
    <property type="project" value="InterPro"/>
</dbReference>
<dbReference type="SUPFAM" id="SSF47413">
    <property type="entry name" value="lambda repressor-like DNA-binding domains"/>
    <property type="match status" value="1"/>
</dbReference>
<dbReference type="Proteomes" id="UP000239549">
    <property type="component" value="Unassembled WGS sequence"/>
</dbReference>
<reference evidence="4" key="1">
    <citation type="submission" date="2018-02" db="EMBL/GenBank/DDBJ databases">
        <title>Genome sequence of Desulfocucumis palustris strain NAW-5.</title>
        <authorList>
            <person name="Watanabe M."/>
            <person name="Kojima H."/>
            <person name="Fukui M."/>
        </authorList>
    </citation>
    <scope>NUCLEOTIDE SEQUENCE [LARGE SCALE GENOMIC DNA]</scope>
    <source>
        <strain evidence="4">NAW-5</strain>
    </source>
</reference>
<dbReference type="AlphaFoldDB" id="A0A2L2XKK4"/>
<dbReference type="PANTHER" id="PTHR43236:SF1">
    <property type="entry name" value="BLL7220 PROTEIN"/>
    <property type="match status" value="1"/>
</dbReference>
<dbReference type="InterPro" id="IPR010982">
    <property type="entry name" value="Lambda_DNA-bd_dom_sf"/>
</dbReference>
<protein>
    <submittedName>
        <fullName evidence="3">HigA protein</fullName>
    </submittedName>
</protein>
<evidence type="ECO:0000313" key="4">
    <source>
        <dbReference type="Proteomes" id="UP000239549"/>
    </source>
</evidence>
<dbReference type="Gene3D" id="1.10.260.40">
    <property type="entry name" value="lambda repressor-like DNA-binding domains"/>
    <property type="match status" value="1"/>
</dbReference>
<evidence type="ECO:0000313" key="3">
    <source>
        <dbReference type="EMBL" id="GBF34451.1"/>
    </source>
</evidence>
<comment type="caution">
    <text evidence="3">The sequence shown here is derived from an EMBL/GenBank/DDBJ whole genome shotgun (WGS) entry which is preliminary data.</text>
</comment>
<proteinExistence type="inferred from homology"/>
<dbReference type="Pfam" id="PF06114">
    <property type="entry name" value="Peptidase_M78"/>
    <property type="match status" value="1"/>
</dbReference>
<dbReference type="InterPro" id="IPR010359">
    <property type="entry name" value="IrrE_HExxH"/>
</dbReference>